<dbReference type="InterPro" id="IPR041698">
    <property type="entry name" value="Methyltransf_25"/>
</dbReference>
<dbReference type="InterPro" id="IPR029063">
    <property type="entry name" value="SAM-dependent_MTases_sf"/>
</dbReference>
<evidence type="ECO:0000259" key="2">
    <source>
        <dbReference type="Pfam" id="PF13649"/>
    </source>
</evidence>
<dbReference type="Pfam" id="PF13649">
    <property type="entry name" value="Methyltransf_25"/>
    <property type="match status" value="1"/>
</dbReference>
<dbReference type="PANTHER" id="PTHR43861">
    <property type="entry name" value="TRANS-ACONITATE 2-METHYLTRANSFERASE-RELATED"/>
    <property type="match status" value="1"/>
</dbReference>
<dbReference type="CDD" id="cd02440">
    <property type="entry name" value="AdoMet_MTases"/>
    <property type="match status" value="1"/>
</dbReference>
<dbReference type="OrthoDB" id="9804312at2"/>
<protein>
    <recommendedName>
        <fullName evidence="2">Methyltransferase domain-containing protein</fullName>
    </recommendedName>
</protein>
<dbReference type="Proteomes" id="UP000267250">
    <property type="component" value="Chromosome"/>
</dbReference>
<proteinExistence type="predicted"/>
<feature type="domain" description="Methyltransferase" evidence="2">
    <location>
        <begin position="47"/>
        <end position="144"/>
    </location>
</feature>
<dbReference type="SUPFAM" id="SSF53335">
    <property type="entry name" value="S-adenosyl-L-methionine-dependent methyltransferases"/>
    <property type="match status" value="1"/>
</dbReference>
<dbReference type="KEGG" id="aft:BBF96_01070"/>
<evidence type="ECO:0000313" key="3">
    <source>
        <dbReference type="EMBL" id="AZR72105.1"/>
    </source>
</evidence>
<name>A0A3S9SUZ8_9FIRM</name>
<keyword evidence="1" id="KW-0808">Transferase</keyword>
<dbReference type="Gene3D" id="3.40.50.150">
    <property type="entry name" value="Vaccinia Virus protein VP39"/>
    <property type="match status" value="1"/>
</dbReference>
<keyword evidence="4" id="KW-1185">Reference proteome</keyword>
<dbReference type="EMBL" id="CP016379">
    <property type="protein sequence ID" value="AZR72105.1"/>
    <property type="molecule type" value="Genomic_DNA"/>
</dbReference>
<evidence type="ECO:0000256" key="1">
    <source>
        <dbReference type="ARBA" id="ARBA00022679"/>
    </source>
</evidence>
<accession>A0A3S9SUZ8</accession>
<reference evidence="3 4" key="1">
    <citation type="submission" date="2016-07" db="EMBL/GenBank/DDBJ databases">
        <title>Genome and transcriptome analysis of iron-reducing fermentative bacteria Anoxybacter fermentans.</title>
        <authorList>
            <person name="Zeng X."/>
            <person name="Shao Z."/>
        </authorList>
    </citation>
    <scope>NUCLEOTIDE SEQUENCE [LARGE SCALE GENOMIC DNA]</scope>
    <source>
        <strain evidence="3 4">DY22613</strain>
    </source>
</reference>
<sequence length="227" mass="26262">MNKPYYLAYEERYKKVHSMNIAWFGSRPTLEVLKWVEEYQIPGNEVILEVGCGEGRDLIYLAGLGYRVKGVDISPTAIQYCKKLARKREVEIDLLVCDGLYLVDELGAETFNWIYSVGTLHMLVDQNHRDRFLKNIYQILKPGGKALLVNMGDGKEEYITDKTKAFEEEERNHPDGVIRVASTSCRKVNWDYHLRELKKAGFTVEKQLSTENEEYGKCMTVYLTKES</sequence>
<evidence type="ECO:0000313" key="4">
    <source>
        <dbReference type="Proteomes" id="UP000267250"/>
    </source>
</evidence>
<dbReference type="GO" id="GO:0016740">
    <property type="term" value="F:transferase activity"/>
    <property type="evidence" value="ECO:0007669"/>
    <property type="project" value="UniProtKB-KW"/>
</dbReference>
<gene>
    <name evidence="3" type="ORF">BBF96_01070</name>
</gene>
<organism evidence="3 4">
    <name type="scientific">Anoxybacter fermentans</name>
    <dbReference type="NCBI Taxonomy" id="1323375"/>
    <lineage>
        <taxon>Bacteria</taxon>
        <taxon>Bacillati</taxon>
        <taxon>Bacillota</taxon>
        <taxon>Clostridia</taxon>
        <taxon>Halanaerobiales</taxon>
        <taxon>Anoxybacter</taxon>
    </lineage>
</organism>
<dbReference type="RefSeq" id="WP_127015431.1">
    <property type="nucleotide sequence ID" value="NZ_CP016379.1"/>
</dbReference>
<dbReference type="AlphaFoldDB" id="A0A3S9SUZ8"/>